<proteinExistence type="predicted"/>
<keyword evidence="1" id="KW-0812">Transmembrane</keyword>
<dbReference type="EMBL" id="LSZP01000002">
    <property type="protein sequence ID" value="KXU38053.1"/>
    <property type="molecule type" value="Genomic_DNA"/>
</dbReference>
<comment type="caution">
    <text evidence="2">The sequence shown here is derived from an EMBL/GenBank/DDBJ whole genome shotgun (WGS) entry which is preliminary data.</text>
</comment>
<sequence>MLEEDADDFFGEVVISGAQLTLKGEGRLTEAERFLIQNGGTLFLDNSAVAHDDRLGSTADIALNAGTLAFDPGNFGFLSQELGYIDLLGGANQIDLYLGSVLGGRLFAETVWLADNAQIGKPTSTLNIRYIDPTGIAPINVRLEVDDDWGFPSIEGILPWATITRGSQVDWVQWEYGESTVFTPLTAYHTSTGSPADWNTGKDMLIEASTAELNDPGILNPQITSLKLANGGSLVLGEPGDLKIISGGLLSTGSTGNKISGRGSIWNGYDIPNTFYLHIHADLLVSGEIQFHAFGFPMIKTGEGTLRFTDDASIAVGSLVINQGIVAFEKNTRMELFEVIIGDGTGTDILELPASHNDPITNPSAEWDPGALPNITLHGTPYSTSPGSGAADAAILRFGGSTVQHAQLLHVEGRGTLDFVGGTIAKPNMLYLEEFTLADFDTALLFIRHWEDGRDVLLAHYENNKGTINAAFLARIKFEGYDAPAEWVSWGDGTYWEIRVAPEPHTYGAILGALGLGLFVWRKRKRGERAQHT</sequence>
<dbReference type="Proteomes" id="UP000071392">
    <property type="component" value="Unassembled WGS sequence"/>
</dbReference>
<feature type="transmembrane region" description="Helical" evidence="1">
    <location>
        <begin position="504"/>
        <end position="521"/>
    </location>
</feature>
<dbReference type="STRING" id="1548208.AXK12_00660"/>
<gene>
    <name evidence="2" type="ORF">AXK12_00660</name>
</gene>
<dbReference type="AlphaFoldDB" id="A0A139STZ9"/>
<evidence type="ECO:0000313" key="3">
    <source>
        <dbReference type="Proteomes" id="UP000071392"/>
    </source>
</evidence>
<keyword evidence="1" id="KW-1133">Transmembrane helix</keyword>
<evidence type="ECO:0000256" key="1">
    <source>
        <dbReference type="SAM" id="Phobius"/>
    </source>
</evidence>
<protein>
    <recommendedName>
        <fullName evidence="4">PEP-CTERM protein-sorting domain-containing protein</fullName>
    </recommendedName>
</protein>
<evidence type="ECO:0008006" key="4">
    <source>
        <dbReference type="Google" id="ProtNLM"/>
    </source>
</evidence>
<reference evidence="2 3" key="1">
    <citation type="submission" date="2016-02" db="EMBL/GenBank/DDBJ databases">
        <authorList>
            <person name="Wen L."/>
            <person name="He K."/>
            <person name="Yang H."/>
        </authorList>
    </citation>
    <scope>NUCLEOTIDE SEQUENCE [LARGE SCALE GENOMIC DNA]</scope>
    <source>
        <strain evidence="2 3">CV41</strain>
    </source>
</reference>
<keyword evidence="3" id="KW-1185">Reference proteome</keyword>
<accession>A0A139STZ9</accession>
<keyword evidence="1" id="KW-0472">Membrane</keyword>
<evidence type="ECO:0000313" key="2">
    <source>
        <dbReference type="EMBL" id="KXU38053.1"/>
    </source>
</evidence>
<organism evidence="2 3">
    <name type="scientific">Cephaloticoccus capnophilus</name>
    <dbReference type="NCBI Taxonomy" id="1548208"/>
    <lineage>
        <taxon>Bacteria</taxon>
        <taxon>Pseudomonadati</taxon>
        <taxon>Verrucomicrobiota</taxon>
        <taxon>Opitutia</taxon>
        <taxon>Opitutales</taxon>
        <taxon>Opitutaceae</taxon>
        <taxon>Cephaloticoccus</taxon>
    </lineage>
</organism>
<name>A0A139STZ9_9BACT</name>